<evidence type="ECO:0000313" key="3">
    <source>
        <dbReference type="Proteomes" id="UP000346198"/>
    </source>
</evidence>
<name>A0A6C2UGX1_9BACT</name>
<reference evidence="2 3" key="1">
    <citation type="submission" date="2019-04" db="EMBL/GenBank/DDBJ databases">
        <authorList>
            <person name="Van Vliet M D."/>
        </authorList>
    </citation>
    <scope>NUCLEOTIDE SEQUENCE [LARGE SCALE GENOMIC DNA]</scope>
    <source>
        <strain evidence="2 3">F21</strain>
    </source>
</reference>
<keyword evidence="1" id="KW-1133">Transmembrane helix</keyword>
<accession>A0A6C2UGX1</accession>
<dbReference type="AlphaFoldDB" id="A0A6C2UGX1"/>
<gene>
    <name evidence="2" type="ORF">SCARR_01493</name>
</gene>
<evidence type="ECO:0000256" key="1">
    <source>
        <dbReference type="SAM" id="Phobius"/>
    </source>
</evidence>
<organism evidence="2 3">
    <name type="scientific">Pontiella sulfatireligans</name>
    <dbReference type="NCBI Taxonomy" id="2750658"/>
    <lineage>
        <taxon>Bacteria</taxon>
        <taxon>Pseudomonadati</taxon>
        <taxon>Kiritimatiellota</taxon>
        <taxon>Kiritimatiellia</taxon>
        <taxon>Kiritimatiellales</taxon>
        <taxon>Pontiellaceae</taxon>
        <taxon>Pontiella</taxon>
    </lineage>
</organism>
<dbReference type="RefSeq" id="WP_136060830.1">
    <property type="nucleotide sequence ID" value="NZ_CAAHFH010000001.1"/>
</dbReference>
<keyword evidence="3" id="KW-1185">Reference proteome</keyword>
<proteinExistence type="predicted"/>
<feature type="transmembrane region" description="Helical" evidence="1">
    <location>
        <begin position="88"/>
        <end position="106"/>
    </location>
</feature>
<evidence type="ECO:0000313" key="2">
    <source>
        <dbReference type="EMBL" id="VGO19435.1"/>
    </source>
</evidence>
<evidence type="ECO:0008006" key="4">
    <source>
        <dbReference type="Google" id="ProtNLM"/>
    </source>
</evidence>
<dbReference type="Proteomes" id="UP000346198">
    <property type="component" value="Unassembled WGS sequence"/>
</dbReference>
<protein>
    <recommendedName>
        <fullName evidence="4">Zinc-finger domain-containing protein</fullName>
    </recommendedName>
</protein>
<sequence>MKCTEAEKWVLLQDSGEIPAKRKNALAAHLHDCNPCRQFQHALIESQQLFPTTEEPGAKALQNVLREARLQAPERKRVQLFNWNWKPALAMAASVLIGLGFFSLTLRPDRVGLELVVTEMQMMDAEDQIVDVMYSGLSEDNLAFNFLMSYEGG</sequence>
<keyword evidence="1" id="KW-0472">Membrane</keyword>
<keyword evidence="1" id="KW-0812">Transmembrane</keyword>
<dbReference type="EMBL" id="CAAHFH010000001">
    <property type="protein sequence ID" value="VGO19435.1"/>
    <property type="molecule type" value="Genomic_DNA"/>
</dbReference>